<feature type="domain" description="BioF2-like acetyltransferase" evidence="1">
    <location>
        <begin position="118"/>
        <end position="264"/>
    </location>
</feature>
<keyword evidence="3" id="KW-1185">Reference proteome</keyword>
<dbReference type="SUPFAM" id="SSF55729">
    <property type="entry name" value="Acyl-CoA N-acyltransferases (Nat)"/>
    <property type="match status" value="1"/>
</dbReference>
<dbReference type="RefSeq" id="WP_099474691.1">
    <property type="nucleotide sequence ID" value="NZ_CP041025.1"/>
</dbReference>
<dbReference type="EMBL" id="PDEM01000031">
    <property type="protein sequence ID" value="PHZ83675.1"/>
    <property type="molecule type" value="Genomic_DNA"/>
</dbReference>
<accession>A0A2G4YMZ1</accession>
<proteinExistence type="predicted"/>
<dbReference type="AlphaFoldDB" id="A0A2G4YMZ1"/>
<comment type="caution">
    <text evidence="2">The sequence shown here is derived from an EMBL/GenBank/DDBJ whole genome shotgun (WGS) entry which is preliminary data.</text>
</comment>
<dbReference type="InterPro" id="IPR016181">
    <property type="entry name" value="Acyl_CoA_acyltransferase"/>
</dbReference>
<organism evidence="2 3">
    <name type="scientific">Paremcibacter congregatus</name>
    <dbReference type="NCBI Taxonomy" id="2043170"/>
    <lineage>
        <taxon>Bacteria</taxon>
        <taxon>Pseudomonadati</taxon>
        <taxon>Pseudomonadota</taxon>
        <taxon>Alphaproteobacteria</taxon>
        <taxon>Emcibacterales</taxon>
        <taxon>Emcibacteraceae</taxon>
        <taxon>Paremcibacter</taxon>
    </lineage>
</organism>
<gene>
    <name evidence="2" type="ORF">CRD36_14965</name>
</gene>
<evidence type="ECO:0000313" key="2">
    <source>
        <dbReference type="EMBL" id="PHZ83675.1"/>
    </source>
</evidence>
<dbReference type="GO" id="GO:0016740">
    <property type="term" value="F:transferase activity"/>
    <property type="evidence" value="ECO:0007669"/>
    <property type="project" value="UniProtKB-KW"/>
</dbReference>
<dbReference type="Gene3D" id="3.40.630.30">
    <property type="match status" value="1"/>
</dbReference>
<dbReference type="Proteomes" id="UP000229730">
    <property type="component" value="Unassembled WGS sequence"/>
</dbReference>
<evidence type="ECO:0000259" key="1">
    <source>
        <dbReference type="Pfam" id="PF13480"/>
    </source>
</evidence>
<dbReference type="InterPro" id="IPR038740">
    <property type="entry name" value="BioF2-like_GNAT_dom"/>
</dbReference>
<dbReference type="InParanoid" id="A0A2G4YMZ1"/>
<name>A0A2G4YMZ1_9PROT</name>
<evidence type="ECO:0000313" key="3">
    <source>
        <dbReference type="Proteomes" id="UP000229730"/>
    </source>
</evidence>
<dbReference type="Pfam" id="PF13480">
    <property type="entry name" value="Acetyltransf_6"/>
    <property type="match status" value="1"/>
</dbReference>
<protein>
    <submittedName>
        <fullName evidence="2">GNAT family N-acetyltransferase</fullName>
    </submittedName>
</protein>
<dbReference type="OrthoDB" id="3773784at2"/>
<keyword evidence="2" id="KW-0808">Transferase</keyword>
<reference evidence="2 3" key="1">
    <citation type="submission" date="2017-10" db="EMBL/GenBank/DDBJ databases">
        <title>Frigbacter circumglobatus gen. nov. sp. nov., isolated from sediment cultured in situ.</title>
        <authorList>
            <person name="Zhao Z."/>
        </authorList>
    </citation>
    <scope>NUCLEOTIDE SEQUENCE [LARGE SCALE GENOMIC DNA]</scope>
    <source>
        <strain evidence="2 3">ZYL</strain>
    </source>
</reference>
<sequence length="322" mass="37554">MSNAWKTKDISLPYWIGEICLFRKLFTVSTLNIDFINHKSQSLNTIIPELIKEHENTGPETDAKEFEFGFLLYSIPLKEGHKDFWIEDNQIKYIVKTYNRYYVNIKGSFDEYIKGFSSKTRSTLKRKINKFEKISGGTIDWRTYSTPTEMAEFHKVARKISKETYQEKHLNVGLPDDEDFKADMIERAKSNTVNGYLLYLDGKAISYLYSPIDQGRFIYAYLGYLPETSKLSPGTVLFLKALEQIFDSGSGKIFDFTEGESEQKKMFSTNHVYCGNLICLENTPTNYFWLMLNKVTNRISKYLGDFFDKLGLKKTIRKLLRH</sequence>